<dbReference type="GO" id="GO:0016810">
    <property type="term" value="F:hydrolase activity, acting on carbon-nitrogen (but not peptide) bonds"/>
    <property type="evidence" value="ECO:0007669"/>
    <property type="project" value="InterPro"/>
</dbReference>
<evidence type="ECO:0000256" key="1">
    <source>
        <dbReference type="SAM" id="MobiDB-lite"/>
    </source>
</evidence>
<reference evidence="3" key="1">
    <citation type="journal article" date="2014" name="Int. J. Syst. Evol. Microbiol.">
        <title>Complete genome sequence of Corynebacterium casei LMG S-19264T (=DSM 44701T), isolated from a smear-ripened cheese.</title>
        <authorList>
            <consortium name="US DOE Joint Genome Institute (JGI-PGF)"/>
            <person name="Walter F."/>
            <person name="Albersmeier A."/>
            <person name="Kalinowski J."/>
            <person name="Ruckert C."/>
        </authorList>
    </citation>
    <scope>NUCLEOTIDE SEQUENCE</scope>
    <source>
        <strain evidence="3">VKM Ac-1069</strain>
    </source>
</reference>
<dbReference type="InterPro" id="IPR002509">
    <property type="entry name" value="NODB_dom"/>
</dbReference>
<dbReference type="Pfam" id="PF01522">
    <property type="entry name" value="Polysacc_deac_1"/>
    <property type="match status" value="1"/>
</dbReference>
<reference evidence="3" key="2">
    <citation type="submission" date="2023-01" db="EMBL/GenBank/DDBJ databases">
        <authorList>
            <person name="Sun Q."/>
            <person name="Evtushenko L."/>
        </authorList>
    </citation>
    <scope>NUCLEOTIDE SEQUENCE</scope>
    <source>
        <strain evidence="3">VKM Ac-1069</strain>
    </source>
</reference>
<sequence length="271" mass="28722">MGVPPVRRGGSGLLTRPAHPDPRTTEGMFRGRAADRVPALLAALALGLIAPLGTQVAAPEPEPAPVVVAPPAPTARPVVLTDLPVAGPADKRVALTFDDGPDPQWTPQILDVLLKHGAKGTFCMVGAQMARHPDVVAKVVNAGMRICSHSHTHDEGLPSRDARTITAEIGDVAARVPGTPVTYFRAPGGNWDRQILDSAVAQGMQPLGWAIDPRDWKRPAADVILANVEKHLHPGAVILLHDGGGSRARTVEALDRLLPWLRSQGYVTDFP</sequence>
<name>A0A9W6NVC3_9PSEU</name>
<dbReference type="SUPFAM" id="SSF88713">
    <property type="entry name" value="Glycoside hydrolase/deacetylase"/>
    <property type="match status" value="1"/>
</dbReference>
<evidence type="ECO:0000259" key="2">
    <source>
        <dbReference type="PROSITE" id="PS51677"/>
    </source>
</evidence>
<dbReference type="Gene3D" id="3.20.20.370">
    <property type="entry name" value="Glycoside hydrolase/deacetylase"/>
    <property type="match status" value="1"/>
</dbReference>
<feature type="region of interest" description="Disordered" evidence="1">
    <location>
        <begin position="1"/>
        <end position="29"/>
    </location>
</feature>
<evidence type="ECO:0000313" key="3">
    <source>
        <dbReference type="EMBL" id="GLL10453.1"/>
    </source>
</evidence>
<gene>
    <name evidence="3" type="ORF">GCM10017577_15930</name>
</gene>
<dbReference type="AlphaFoldDB" id="A0A9W6NVC3"/>
<organism evidence="3 4">
    <name type="scientific">Pseudonocardia halophobica</name>
    <dbReference type="NCBI Taxonomy" id="29401"/>
    <lineage>
        <taxon>Bacteria</taxon>
        <taxon>Bacillati</taxon>
        <taxon>Actinomycetota</taxon>
        <taxon>Actinomycetes</taxon>
        <taxon>Pseudonocardiales</taxon>
        <taxon>Pseudonocardiaceae</taxon>
        <taxon>Pseudonocardia</taxon>
    </lineage>
</organism>
<keyword evidence="4" id="KW-1185">Reference proteome</keyword>
<dbReference type="PANTHER" id="PTHR10587">
    <property type="entry name" value="GLYCOSYL TRANSFERASE-RELATED"/>
    <property type="match status" value="1"/>
</dbReference>
<dbReference type="GO" id="GO:0005975">
    <property type="term" value="P:carbohydrate metabolic process"/>
    <property type="evidence" value="ECO:0007669"/>
    <property type="project" value="InterPro"/>
</dbReference>
<dbReference type="PROSITE" id="PS51677">
    <property type="entry name" value="NODB"/>
    <property type="match status" value="1"/>
</dbReference>
<dbReference type="InterPro" id="IPR050248">
    <property type="entry name" value="Polysacc_deacetylase_ArnD"/>
</dbReference>
<protein>
    <recommendedName>
        <fullName evidence="2">NodB homology domain-containing protein</fullName>
    </recommendedName>
</protein>
<evidence type="ECO:0000313" key="4">
    <source>
        <dbReference type="Proteomes" id="UP001143463"/>
    </source>
</evidence>
<dbReference type="PANTHER" id="PTHR10587:SF137">
    <property type="entry name" value="4-DEOXY-4-FORMAMIDO-L-ARABINOSE-PHOSPHOUNDECAPRENOL DEFORMYLASE ARND-RELATED"/>
    <property type="match status" value="1"/>
</dbReference>
<proteinExistence type="predicted"/>
<dbReference type="EMBL" id="BSFQ01000004">
    <property type="protein sequence ID" value="GLL10453.1"/>
    <property type="molecule type" value="Genomic_DNA"/>
</dbReference>
<feature type="domain" description="NodB homology" evidence="2">
    <location>
        <begin position="91"/>
        <end position="269"/>
    </location>
</feature>
<accession>A0A9W6NVC3</accession>
<dbReference type="Proteomes" id="UP001143463">
    <property type="component" value="Unassembled WGS sequence"/>
</dbReference>
<dbReference type="CDD" id="cd10917">
    <property type="entry name" value="CE4_NodB_like_6s_7s"/>
    <property type="match status" value="1"/>
</dbReference>
<dbReference type="InterPro" id="IPR011330">
    <property type="entry name" value="Glyco_hydro/deAcase_b/a-brl"/>
</dbReference>
<comment type="caution">
    <text evidence="3">The sequence shown here is derived from an EMBL/GenBank/DDBJ whole genome shotgun (WGS) entry which is preliminary data.</text>
</comment>